<reference evidence="2" key="2">
    <citation type="submission" date="2020-11" db="EMBL/GenBank/DDBJ databases">
        <authorList>
            <person name="McCartney M.A."/>
            <person name="Auch B."/>
            <person name="Kono T."/>
            <person name="Mallez S."/>
            <person name="Becker A."/>
            <person name="Gohl D.M."/>
            <person name="Silverstein K.A.T."/>
            <person name="Koren S."/>
            <person name="Bechman K.B."/>
            <person name="Herman A."/>
            <person name="Abrahante J.E."/>
            <person name="Garbe J."/>
        </authorList>
    </citation>
    <scope>NUCLEOTIDE SEQUENCE</scope>
    <source>
        <strain evidence="2">Duluth1</strain>
        <tissue evidence="2">Whole animal</tissue>
    </source>
</reference>
<proteinExistence type="predicted"/>
<protein>
    <submittedName>
        <fullName evidence="2">Uncharacterized protein</fullName>
    </submittedName>
</protein>
<organism evidence="2 3">
    <name type="scientific">Dreissena polymorpha</name>
    <name type="common">Zebra mussel</name>
    <name type="synonym">Mytilus polymorpha</name>
    <dbReference type="NCBI Taxonomy" id="45954"/>
    <lineage>
        <taxon>Eukaryota</taxon>
        <taxon>Metazoa</taxon>
        <taxon>Spiralia</taxon>
        <taxon>Lophotrochozoa</taxon>
        <taxon>Mollusca</taxon>
        <taxon>Bivalvia</taxon>
        <taxon>Autobranchia</taxon>
        <taxon>Heteroconchia</taxon>
        <taxon>Euheterodonta</taxon>
        <taxon>Imparidentia</taxon>
        <taxon>Neoheterodontei</taxon>
        <taxon>Myida</taxon>
        <taxon>Dreissenoidea</taxon>
        <taxon>Dreissenidae</taxon>
        <taxon>Dreissena</taxon>
    </lineage>
</organism>
<feature type="region of interest" description="Disordered" evidence="1">
    <location>
        <begin position="16"/>
        <end position="40"/>
    </location>
</feature>
<comment type="caution">
    <text evidence="2">The sequence shown here is derived from an EMBL/GenBank/DDBJ whole genome shotgun (WGS) entry which is preliminary data.</text>
</comment>
<evidence type="ECO:0000313" key="2">
    <source>
        <dbReference type="EMBL" id="KAH3796008.1"/>
    </source>
</evidence>
<dbReference type="AlphaFoldDB" id="A0A9D4J540"/>
<evidence type="ECO:0000256" key="1">
    <source>
        <dbReference type="SAM" id="MobiDB-lite"/>
    </source>
</evidence>
<dbReference type="EMBL" id="JAIWYP010000007">
    <property type="protein sequence ID" value="KAH3796008.1"/>
    <property type="molecule type" value="Genomic_DNA"/>
</dbReference>
<reference evidence="2" key="1">
    <citation type="journal article" date="2019" name="bioRxiv">
        <title>The Genome of the Zebra Mussel, Dreissena polymorpha: A Resource for Invasive Species Research.</title>
        <authorList>
            <person name="McCartney M.A."/>
            <person name="Auch B."/>
            <person name="Kono T."/>
            <person name="Mallez S."/>
            <person name="Zhang Y."/>
            <person name="Obille A."/>
            <person name="Becker A."/>
            <person name="Abrahante J.E."/>
            <person name="Garbe J."/>
            <person name="Badalamenti J.P."/>
            <person name="Herman A."/>
            <person name="Mangelson H."/>
            <person name="Liachko I."/>
            <person name="Sullivan S."/>
            <person name="Sone E.D."/>
            <person name="Koren S."/>
            <person name="Silverstein K.A.T."/>
            <person name="Beckman K.B."/>
            <person name="Gohl D.M."/>
        </authorList>
    </citation>
    <scope>NUCLEOTIDE SEQUENCE</scope>
    <source>
        <strain evidence="2">Duluth1</strain>
        <tissue evidence="2">Whole animal</tissue>
    </source>
</reference>
<accession>A0A9D4J540</accession>
<sequence>MVVVVEVRVVVARWGGGRRGGGGDGGDGGGETRHEQHASPYTHLELDEIVRWIEDATKVPHGRKRQSGGGGTAVVHSNQKEPLAAQIVDDIMGACEAGQGKVSTDMPFNISGGDIYVVALDSLAMKKDVSVDKYMWVNDGRRRFPKKKPTMFKSFFKIKLVENQHSKSFQKHIYERLENGKFAIIHYLGDPTIYTPLAHGNSKSKETVFIRTNPSVIEHIKSRADDETVSANFIDKELKCKAEKGTDFGVKTARNVRQVKKSFIQK</sequence>
<name>A0A9D4J540_DREPO</name>
<feature type="compositionally biased region" description="Gly residues" evidence="1">
    <location>
        <begin position="16"/>
        <end position="29"/>
    </location>
</feature>
<gene>
    <name evidence="2" type="ORF">DPMN_149572</name>
</gene>
<dbReference type="Proteomes" id="UP000828390">
    <property type="component" value="Unassembled WGS sequence"/>
</dbReference>
<keyword evidence="3" id="KW-1185">Reference proteome</keyword>
<evidence type="ECO:0000313" key="3">
    <source>
        <dbReference type="Proteomes" id="UP000828390"/>
    </source>
</evidence>